<feature type="domain" description="Glycoside hydrolase family 2 catalytic" evidence="6">
    <location>
        <begin position="265"/>
        <end position="543"/>
    </location>
</feature>
<dbReference type="Gene3D" id="2.60.120.260">
    <property type="entry name" value="Galactose-binding domain-like"/>
    <property type="match status" value="1"/>
</dbReference>
<dbReference type="PANTHER" id="PTHR42732:SF1">
    <property type="entry name" value="BETA-MANNOSIDASE"/>
    <property type="match status" value="1"/>
</dbReference>
<evidence type="ECO:0000313" key="10">
    <source>
        <dbReference type="Proteomes" id="UP000001976"/>
    </source>
</evidence>
<keyword evidence="10" id="KW-1185">Reference proteome</keyword>
<dbReference type="Pfam" id="PF02836">
    <property type="entry name" value="Glyco_hydro_2_C"/>
    <property type="match status" value="1"/>
</dbReference>
<organism evidence="9 10">
    <name type="scientific">Rhizobium meliloti (strain 1021)</name>
    <name type="common">Ensifer meliloti</name>
    <name type="synonym">Sinorhizobium meliloti</name>
    <dbReference type="NCBI Taxonomy" id="266834"/>
    <lineage>
        <taxon>Bacteria</taxon>
        <taxon>Pseudomonadati</taxon>
        <taxon>Pseudomonadota</taxon>
        <taxon>Alphaproteobacteria</taxon>
        <taxon>Hyphomicrobiales</taxon>
        <taxon>Rhizobiaceae</taxon>
        <taxon>Sinorhizobium/Ensifer group</taxon>
        <taxon>Sinorhizobium</taxon>
    </lineage>
</organism>
<feature type="domain" description="Glycoside hydrolase family 2 immunoglobulin-like beta-sandwich" evidence="5">
    <location>
        <begin position="156"/>
        <end position="260"/>
    </location>
</feature>
<reference evidence="9 10" key="1">
    <citation type="journal article" date="2001" name="Proc. Natl. Acad. Sci. U.S.A.">
        <title>The complete sequence of the 1,683-kb pSymB megaplasmid from the N2-fixing endosymbiont Sinorhizobium meliloti.</title>
        <authorList>
            <person name="Finan T.M."/>
            <person name="Weidner S."/>
            <person name="Wong K."/>
            <person name="Buhrmester J."/>
            <person name="Chain P."/>
            <person name="Vorholter F.J."/>
            <person name="Hernandez-Lucas I."/>
            <person name="Becker A."/>
            <person name="Cowie A."/>
            <person name="Gouzy J."/>
            <person name="Golding B."/>
            <person name="Puhler A."/>
        </authorList>
    </citation>
    <scope>NUCLEOTIDE SEQUENCE [LARGE SCALE GENOMIC DNA]</scope>
    <source>
        <strain evidence="9 10">1021</strain>
        <plasmid evidence="10">Plasmid pSymB</plasmid>
    </source>
</reference>
<dbReference type="EMBL" id="AL591985">
    <property type="protein sequence ID" value="CAC48404.1"/>
    <property type="molecule type" value="Genomic_DNA"/>
</dbReference>
<keyword evidence="2 4" id="KW-0378">Hydrolase</keyword>
<dbReference type="PANTHER" id="PTHR42732">
    <property type="entry name" value="BETA-GALACTOSIDASE"/>
    <property type="match status" value="1"/>
</dbReference>
<dbReference type="Gene3D" id="3.20.20.80">
    <property type="entry name" value="Glycosidases"/>
    <property type="match status" value="1"/>
</dbReference>
<dbReference type="OrthoDB" id="9758603at2"/>
<dbReference type="GO" id="GO:0004565">
    <property type="term" value="F:beta-galactosidase activity"/>
    <property type="evidence" value="ECO:0007669"/>
    <property type="project" value="UniProtKB-EC"/>
</dbReference>
<feature type="domain" description="Glycoside hydrolase family 2" evidence="8">
    <location>
        <begin position="655"/>
        <end position="743"/>
    </location>
</feature>
<evidence type="ECO:0000256" key="3">
    <source>
        <dbReference type="ARBA" id="ARBA00023295"/>
    </source>
</evidence>
<gene>
    <name evidence="9" type="primary">lacZ1</name>
    <name evidence="9" type="ORF">SM_b21655</name>
</gene>
<dbReference type="SMR" id="Q92XF7"/>
<dbReference type="EnsemblBacteria" id="CAC48404">
    <property type="protein sequence ID" value="CAC48404"/>
    <property type="gene ID" value="SM_b21655"/>
</dbReference>
<reference evidence="10" key="2">
    <citation type="journal article" date="2001" name="Science">
        <title>The composite genome of the legume symbiont Sinorhizobium meliloti.</title>
        <authorList>
            <person name="Galibert F."/>
            <person name="Finan T.M."/>
            <person name="Long S.R."/>
            <person name="Puehler A."/>
            <person name="Abola P."/>
            <person name="Ampe F."/>
            <person name="Barloy-Hubler F."/>
            <person name="Barnett M.J."/>
            <person name="Becker A."/>
            <person name="Boistard P."/>
            <person name="Bothe G."/>
            <person name="Boutry M."/>
            <person name="Bowser L."/>
            <person name="Buhrmester J."/>
            <person name="Cadieu E."/>
            <person name="Capela D."/>
            <person name="Chain P."/>
            <person name="Cowie A."/>
            <person name="Davis R.W."/>
            <person name="Dreano S."/>
            <person name="Federspiel N.A."/>
            <person name="Fisher R.F."/>
            <person name="Gloux S."/>
            <person name="Godrie T."/>
            <person name="Goffeau A."/>
            <person name="Golding B."/>
            <person name="Gouzy J."/>
            <person name="Gurjal M."/>
            <person name="Hernandez-Lucas I."/>
            <person name="Hong A."/>
            <person name="Huizar L."/>
            <person name="Hyman R.W."/>
            <person name="Jones T."/>
            <person name="Kahn D."/>
            <person name="Kahn M.L."/>
            <person name="Kalman S."/>
            <person name="Keating D.H."/>
            <person name="Kiss E."/>
            <person name="Komp C."/>
            <person name="Lelaure V."/>
            <person name="Masuy D."/>
            <person name="Palm C."/>
            <person name="Peck M.C."/>
            <person name="Pohl T.M."/>
            <person name="Portetelle D."/>
            <person name="Purnelle B."/>
            <person name="Ramsperger U."/>
            <person name="Surzycki R."/>
            <person name="Thebault P."/>
            <person name="Vandenbol M."/>
            <person name="Vorhoelter F.J."/>
            <person name="Weidner S."/>
            <person name="Wells D.H."/>
            <person name="Wong K."/>
            <person name="Yeh K.-C."/>
            <person name="Batut J."/>
        </authorList>
    </citation>
    <scope>NUCLEOTIDE SEQUENCE [LARGE SCALE GENOMIC DNA]</scope>
    <source>
        <strain evidence="10">1021</strain>
        <plasmid evidence="10">Plasmid pSymB</plasmid>
    </source>
</reference>
<dbReference type="InterPro" id="IPR023230">
    <property type="entry name" value="Glyco_hydro_2_CS"/>
</dbReference>
<accession>Q92XF7</accession>
<evidence type="ECO:0000259" key="7">
    <source>
        <dbReference type="Pfam" id="PF02837"/>
    </source>
</evidence>
<keyword evidence="3 4" id="KW-0326">Glycosidase</keyword>
<dbReference type="HOGENOM" id="CLU_006501_5_1_5"/>
<dbReference type="Proteomes" id="UP000001976">
    <property type="component" value="Plasmid pSymB"/>
</dbReference>
<dbReference type="Pfam" id="PF18565">
    <property type="entry name" value="Glyco_hydro2_C5"/>
    <property type="match status" value="1"/>
</dbReference>
<dbReference type="KEGG" id="sme:SM_b21655"/>
<dbReference type="SUPFAM" id="SSF51445">
    <property type="entry name" value="(Trans)glycosidases"/>
    <property type="match status" value="1"/>
</dbReference>
<feature type="domain" description="Glycosyl hydrolases family 2 sugar binding" evidence="7">
    <location>
        <begin position="41"/>
        <end position="151"/>
    </location>
</feature>
<dbReference type="Pfam" id="PF02837">
    <property type="entry name" value="Glyco_hydro_2_N"/>
    <property type="match status" value="1"/>
</dbReference>
<dbReference type="InterPro" id="IPR023232">
    <property type="entry name" value="Glyco_hydro_2_AS"/>
</dbReference>
<dbReference type="PROSITE" id="PS00719">
    <property type="entry name" value="GLYCOSYL_HYDROL_F2_1"/>
    <property type="match status" value="1"/>
</dbReference>
<dbReference type="InterPro" id="IPR036156">
    <property type="entry name" value="Beta-gal/glucu_dom_sf"/>
</dbReference>
<dbReference type="InterPro" id="IPR040605">
    <property type="entry name" value="Glyco_hydro2_dom5"/>
</dbReference>
<dbReference type="InterPro" id="IPR008979">
    <property type="entry name" value="Galactose-bd-like_sf"/>
</dbReference>
<dbReference type="PRINTS" id="PR00132">
    <property type="entry name" value="GLHYDRLASE2"/>
</dbReference>
<dbReference type="PIR" id="D95842">
    <property type="entry name" value="D95842"/>
</dbReference>
<dbReference type="Pfam" id="PF00703">
    <property type="entry name" value="Glyco_hydro_2"/>
    <property type="match status" value="1"/>
</dbReference>
<proteinExistence type="inferred from homology"/>
<keyword evidence="9" id="KW-0614">Plasmid</keyword>
<dbReference type="EC" id="3.2.1.23" evidence="9"/>
<dbReference type="SUPFAM" id="SSF49785">
    <property type="entry name" value="Galactose-binding domain-like"/>
    <property type="match status" value="1"/>
</dbReference>
<dbReference type="InterPro" id="IPR013783">
    <property type="entry name" value="Ig-like_fold"/>
</dbReference>
<dbReference type="SUPFAM" id="SSF49303">
    <property type="entry name" value="beta-Galactosidase/glucuronidase domain"/>
    <property type="match status" value="1"/>
</dbReference>
<dbReference type="CAZy" id="GH2">
    <property type="family name" value="Glycoside Hydrolase Family 2"/>
</dbReference>
<evidence type="ECO:0000256" key="2">
    <source>
        <dbReference type="ARBA" id="ARBA00022801"/>
    </source>
</evidence>
<dbReference type="InterPro" id="IPR006104">
    <property type="entry name" value="Glyco_hydro_2_N"/>
</dbReference>
<dbReference type="PROSITE" id="PS00608">
    <property type="entry name" value="GLYCOSYL_HYDROL_F2_2"/>
    <property type="match status" value="1"/>
</dbReference>
<name>Q92XF7_RHIME</name>
<dbReference type="InterPro" id="IPR006102">
    <property type="entry name" value="Ig-like_GH2"/>
</dbReference>
<dbReference type="GO" id="GO:0005975">
    <property type="term" value="P:carbohydrate metabolic process"/>
    <property type="evidence" value="ECO:0007669"/>
    <property type="project" value="InterPro"/>
</dbReference>
<evidence type="ECO:0000259" key="5">
    <source>
        <dbReference type="Pfam" id="PF00703"/>
    </source>
</evidence>
<dbReference type="InterPro" id="IPR051913">
    <property type="entry name" value="GH2_Domain-Containing"/>
</dbReference>
<sequence>MMRSVTSFNDSWVFSEGFDAADAGTLRAGQPISLPHNAVELPFNYFDERCYQRAFTYQRVLAWRPDFSGREVSLVFDAAMADAVVYLNGEEIVAHRDGYTPFEARLTDRLLEGDNLITVKIDGSENPEIPPFGGRIDYLTYAGIYRDVWLKVTDPVSIANIKIETRDVLSDTKAVSLRCDLSNPQGLSFSGTISALLKNAAGEVLAEVAGETTGQSLAFEMDGLKGLSLWDIDDPVLYVIEVELRTGQGSDCFAAHFGFRTAEFTTEGFRLNGRPLKIRGLNRHQSFPYVGYAMGRTAQERDADIMKHRLHCNLVRTSHYPQSKWFLDHCDRIGLLVFEEIPGWQHIGGEEWKQEAIRNVRRMIERDWNHPSIVIWGVRINESQDSHDFYAETNRLARELDPTRQTGGVRYITDSEFLEDVYTMNDFILGNEELPGANRPRTALRPQQECTGLPRKVPYLITEFGGHMYPTKIYDQEQRQAEHVRRHLEVLNAAYGDPGISGAIGWCMFDYNTHKDFGSGDRICYHGVMDMFREPKFAAYVYASQCDPSEEIVMKPVTFWARGERNIGGVLPLIVLTNCDEIELKYGSLTKRVGPDRENFPHLPHPPVVIDHRHFTKDELGVWGMKWESAEFTGFIAGKPVADLRMAADPVPTTLQVEADSKTLRAEGRDSVRLILRALDQAGNVQPFLNDAVDIEIHGPARLVGPARIVLQGGSAGFWLESTGAAGAIVVSVASSRLGAAKLDLVALADGAASA</sequence>
<protein>
    <submittedName>
        <fullName evidence="9">Beta-galactosidase</fullName>
        <ecNumber evidence="9">3.2.1.23</ecNumber>
    </submittedName>
</protein>
<evidence type="ECO:0000256" key="4">
    <source>
        <dbReference type="RuleBase" id="RU361154"/>
    </source>
</evidence>
<dbReference type="InterPro" id="IPR017853">
    <property type="entry name" value="GH"/>
</dbReference>
<geneLocation type="plasmid" evidence="9 10">
    <name>pSymB</name>
</geneLocation>
<dbReference type="AlphaFoldDB" id="Q92XF7"/>
<evidence type="ECO:0000259" key="8">
    <source>
        <dbReference type="Pfam" id="PF18565"/>
    </source>
</evidence>
<dbReference type="InterPro" id="IPR006101">
    <property type="entry name" value="Glyco_hydro_2"/>
</dbReference>
<dbReference type="eggNOG" id="COG3250">
    <property type="taxonomic scope" value="Bacteria"/>
</dbReference>
<dbReference type="PATRIC" id="fig|266834.11.peg.4907"/>
<dbReference type="Gene3D" id="2.60.40.10">
    <property type="entry name" value="Immunoglobulins"/>
    <property type="match status" value="2"/>
</dbReference>
<evidence type="ECO:0000259" key="6">
    <source>
        <dbReference type="Pfam" id="PF02836"/>
    </source>
</evidence>
<comment type="similarity">
    <text evidence="1 4">Belongs to the glycosyl hydrolase 2 family.</text>
</comment>
<dbReference type="InterPro" id="IPR006103">
    <property type="entry name" value="Glyco_hydro_2_cat"/>
</dbReference>
<evidence type="ECO:0000313" key="9">
    <source>
        <dbReference type="EMBL" id="CAC48404.1"/>
    </source>
</evidence>
<evidence type="ECO:0000256" key="1">
    <source>
        <dbReference type="ARBA" id="ARBA00007401"/>
    </source>
</evidence>